<comment type="similarity">
    <text evidence="1">Belongs to the UPF0047 family.</text>
</comment>
<dbReference type="EMBL" id="CP019454">
    <property type="protein sequence ID" value="AUW94826.1"/>
    <property type="molecule type" value="Genomic_DNA"/>
</dbReference>
<name>A0ABM6RTQ3_9FIRM</name>
<organism evidence="2 3">
    <name type="scientific">Sulfobacillus thermotolerans</name>
    <dbReference type="NCBI Taxonomy" id="338644"/>
    <lineage>
        <taxon>Bacteria</taxon>
        <taxon>Bacillati</taxon>
        <taxon>Bacillota</taxon>
        <taxon>Clostridia</taxon>
        <taxon>Eubacteriales</taxon>
        <taxon>Clostridiales Family XVII. Incertae Sedis</taxon>
        <taxon>Sulfobacillus</taxon>
    </lineage>
</organism>
<dbReference type="PANTHER" id="PTHR30615:SF8">
    <property type="entry name" value="UPF0047 PROTEIN C4A8.02C"/>
    <property type="match status" value="1"/>
</dbReference>
<reference evidence="2 3" key="1">
    <citation type="journal article" date="2019" name="Sci. Rep.">
        <title>Sulfobacillus thermotolerans: new insights into resistance and metabolic capacities of acidophilic chemolithotrophs.</title>
        <authorList>
            <person name="Panyushkina A.E."/>
            <person name="Babenko V.V."/>
            <person name="Nikitina A.S."/>
            <person name="Selezneva O.V."/>
            <person name="Tsaplina I.A."/>
            <person name="Letarova M.A."/>
            <person name="Kostryukova E.S."/>
            <person name="Letarov A.V."/>
        </authorList>
    </citation>
    <scope>NUCLEOTIDE SEQUENCE [LARGE SCALE GENOMIC DNA]</scope>
    <source>
        <strain evidence="2 3">Kr1</strain>
    </source>
</reference>
<evidence type="ECO:0000313" key="3">
    <source>
        <dbReference type="Proteomes" id="UP000325292"/>
    </source>
</evidence>
<protein>
    <recommendedName>
        <fullName evidence="4">Secondary thiamine-phosphate synthase enzyme</fullName>
    </recommendedName>
</protein>
<accession>A0ABM6RTQ3</accession>
<dbReference type="SUPFAM" id="SSF111038">
    <property type="entry name" value="YjbQ-like"/>
    <property type="match status" value="1"/>
</dbReference>
<keyword evidence="3" id="KW-1185">Reference proteome</keyword>
<dbReference type="NCBIfam" id="TIGR00149">
    <property type="entry name" value="TIGR00149_YjbQ"/>
    <property type="match status" value="1"/>
</dbReference>
<dbReference type="Gene3D" id="2.60.120.460">
    <property type="entry name" value="YjbQ-like"/>
    <property type="match status" value="1"/>
</dbReference>
<dbReference type="Pfam" id="PF01894">
    <property type="entry name" value="YjbQ"/>
    <property type="match status" value="1"/>
</dbReference>
<dbReference type="PANTHER" id="PTHR30615">
    <property type="entry name" value="UNCHARACTERIZED PROTEIN YJBQ-RELATED"/>
    <property type="match status" value="1"/>
</dbReference>
<gene>
    <name evidence="2" type="ORF">BXT84_13425</name>
</gene>
<dbReference type="InterPro" id="IPR035917">
    <property type="entry name" value="YjbQ-like_sf"/>
</dbReference>
<evidence type="ECO:0000313" key="2">
    <source>
        <dbReference type="EMBL" id="AUW94826.1"/>
    </source>
</evidence>
<dbReference type="InterPro" id="IPR001602">
    <property type="entry name" value="UPF0047_YjbQ-like"/>
</dbReference>
<proteinExistence type="inferred from homology"/>
<evidence type="ECO:0000256" key="1">
    <source>
        <dbReference type="ARBA" id="ARBA00005534"/>
    </source>
</evidence>
<dbReference type="PIRSF" id="PIRSF004681">
    <property type="entry name" value="UCP004681"/>
    <property type="match status" value="1"/>
</dbReference>
<sequence>MTVVQLTTHQRQELIDITRQVQAAVTASGVQDGIVVVFSPHTTGGIMVNENWDPDVGKDFLAFLGQRVPHNFPDFRHGEGNSDSHILVSLVGSQVSLIIQEGHVMLGQWQGIYFCEFDGPRDRACWVQVVPVSHV</sequence>
<evidence type="ECO:0008006" key="4">
    <source>
        <dbReference type="Google" id="ProtNLM"/>
    </source>
</evidence>
<dbReference type="Proteomes" id="UP000325292">
    <property type="component" value="Chromosome"/>
</dbReference>